<gene>
    <name evidence="4" type="ordered locus">Cyast_1689</name>
</gene>
<evidence type="ECO:0000259" key="3">
    <source>
        <dbReference type="Pfam" id="PF02397"/>
    </source>
</evidence>
<dbReference type="PANTHER" id="PTHR30576">
    <property type="entry name" value="COLANIC BIOSYNTHESIS UDP-GLUCOSE LIPID CARRIER TRANSFERASE"/>
    <property type="match status" value="1"/>
</dbReference>
<keyword evidence="4" id="KW-0808">Transferase</keyword>
<keyword evidence="2" id="KW-0812">Transmembrane</keyword>
<dbReference type="AlphaFoldDB" id="K9YMF1"/>
<dbReference type="eggNOG" id="COG2148">
    <property type="taxonomic scope" value="Bacteria"/>
</dbReference>
<evidence type="ECO:0000313" key="5">
    <source>
        <dbReference type="Proteomes" id="UP000010483"/>
    </source>
</evidence>
<dbReference type="PANTHER" id="PTHR30576:SF10">
    <property type="entry name" value="SLL5057 PROTEIN"/>
    <property type="match status" value="1"/>
</dbReference>
<feature type="domain" description="Bacterial sugar transferase" evidence="3">
    <location>
        <begin position="44"/>
        <end position="231"/>
    </location>
</feature>
<accession>K9YMF1</accession>
<organism evidence="4 5">
    <name type="scientific">Cyanobacterium stanieri (strain ATCC 29140 / PCC 7202)</name>
    <dbReference type="NCBI Taxonomy" id="292563"/>
    <lineage>
        <taxon>Bacteria</taxon>
        <taxon>Bacillati</taxon>
        <taxon>Cyanobacteriota</taxon>
        <taxon>Cyanophyceae</taxon>
        <taxon>Oscillatoriophycideae</taxon>
        <taxon>Chroococcales</taxon>
        <taxon>Geminocystaceae</taxon>
        <taxon>Cyanobacterium</taxon>
    </lineage>
</organism>
<dbReference type="STRING" id="292563.Cyast_1689"/>
<reference evidence="5" key="1">
    <citation type="journal article" date="2013" name="Proc. Natl. Acad. Sci. U.S.A.">
        <title>Improving the coverage of the cyanobacterial phylum using diversity-driven genome sequencing.</title>
        <authorList>
            <person name="Shih P.M."/>
            <person name="Wu D."/>
            <person name="Latifi A."/>
            <person name="Axen S.D."/>
            <person name="Fewer D.P."/>
            <person name="Talla E."/>
            <person name="Calteau A."/>
            <person name="Cai F."/>
            <person name="Tandeau de Marsac N."/>
            <person name="Rippka R."/>
            <person name="Herdman M."/>
            <person name="Sivonen K."/>
            <person name="Coursin T."/>
            <person name="Laurent T."/>
            <person name="Goodwin L."/>
            <person name="Nolan M."/>
            <person name="Davenport K.W."/>
            <person name="Han C.S."/>
            <person name="Rubin E.M."/>
            <person name="Eisen J.A."/>
            <person name="Woyke T."/>
            <person name="Gugger M."/>
            <person name="Kerfeld C.A."/>
        </authorList>
    </citation>
    <scope>NUCLEOTIDE SEQUENCE [LARGE SCALE GENOMIC DNA]</scope>
    <source>
        <strain evidence="5">ATCC 29140 / PCC 7202</strain>
    </source>
</reference>
<keyword evidence="2" id="KW-0472">Membrane</keyword>
<dbReference type="HOGENOM" id="CLU_024920_1_0_3"/>
<keyword evidence="5" id="KW-1185">Reference proteome</keyword>
<proteinExistence type="inferred from homology"/>
<sequence>MMLINPKNLTKSPFNFKRTSRIENLSHQYVQFSEEHSSINNHWKRLIDIVGAFVGLTITGIIFIPLAIWIYLDNPGPILYSQVRCGLNGKRFTIWKFRSMTVGADKKQHLVKNHADGFIFKNPQDPRITRVGKFLRCTSIDEFPQFWNVLMGEMSLVGTRPPTADEVAKYNNYHLLRLRVKPGLTGEWQVKGRSKCLNFNQVVAMDLAYQDKWTVWYDLYLIFKTIEVVIKREGAC</sequence>
<comment type="similarity">
    <text evidence="1">Belongs to the bacterial sugar transferase family.</text>
</comment>
<name>K9YMF1_CYASC</name>
<evidence type="ECO:0000256" key="2">
    <source>
        <dbReference type="SAM" id="Phobius"/>
    </source>
</evidence>
<evidence type="ECO:0000256" key="1">
    <source>
        <dbReference type="ARBA" id="ARBA00006464"/>
    </source>
</evidence>
<dbReference type="GO" id="GO:0047360">
    <property type="term" value="F:undecaprenyl-phosphate galactose phosphotransferase activity"/>
    <property type="evidence" value="ECO:0007669"/>
    <property type="project" value="UniProtKB-EC"/>
</dbReference>
<evidence type="ECO:0000313" key="4">
    <source>
        <dbReference type="EMBL" id="AFZ47647.1"/>
    </source>
</evidence>
<dbReference type="Proteomes" id="UP000010483">
    <property type="component" value="Chromosome"/>
</dbReference>
<dbReference type="PATRIC" id="fig|292563.3.peg.1764"/>
<dbReference type="KEGG" id="csn:Cyast_1689"/>
<protein>
    <submittedName>
        <fullName evidence="4">Undecaprenyl-phosphate galactose phosphotransferase</fullName>
        <ecNumber evidence="4">2.7.8.6</ecNumber>
    </submittedName>
</protein>
<feature type="transmembrane region" description="Helical" evidence="2">
    <location>
        <begin position="46"/>
        <end position="72"/>
    </location>
</feature>
<dbReference type="EC" id="2.7.8.6" evidence="4"/>
<dbReference type="Pfam" id="PF02397">
    <property type="entry name" value="Bac_transf"/>
    <property type="match status" value="1"/>
</dbReference>
<dbReference type="BioCyc" id="CSTA292563:G1353-1697-MONOMER"/>
<keyword evidence="2" id="KW-1133">Transmembrane helix</keyword>
<dbReference type="InterPro" id="IPR003362">
    <property type="entry name" value="Bact_transf"/>
</dbReference>
<dbReference type="EMBL" id="CP003940">
    <property type="protein sequence ID" value="AFZ47647.1"/>
    <property type="molecule type" value="Genomic_DNA"/>
</dbReference>